<comment type="caution">
    <text evidence="5">The sequence shown here is derived from an EMBL/GenBank/DDBJ whole genome shotgun (WGS) entry which is preliminary data.</text>
</comment>
<feature type="region of interest" description="Disordered" evidence="2">
    <location>
        <begin position="980"/>
        <end position="1007"/>
    </location>
</feature>
<dbReference type="PROSITE" id="PS50042">
    <property type="entry name" value="CNMP_BINDING_3"/>
    <property type="match status" value="1"/>
</dbReference>
<keyword evidence="3" id="KW-1133">Transmembrane helix</keyword>
<feature type="compositionally biased region" description="Basic and acidic residues" evidence="2">
    <location>
        <begin position="565"/>
        <end position="576"/>
    </location>
</feature>
<feature type="coiled-coil region" evidence="1">
    <location>
        <begin position="1742"/>
        <end position="1870"/>
    </location>
</feature>
<dbReference type="EMBL" id="LDAU01000061">
    <property type="protein sequence ID" value="KRX08618.1"/>
    <property type="molecule type" value="Genomic_DNA"/>
</dbReference>
<feature type="domain" description="Cyclic nucleotide-binding" evidence="4">
    <location>
        <begin position="156"/>
        <end position="238"/>
    </location>
</feature>
<dbReference type="InterPro" id="IPR018490">
    <property type="entry name" value="cNMP-bd_dom_sf"/>
</dbReference>
<evidence type="ECO:0000256" key="1">
    <source>
        <dbReference type="SAM" id="Coils"/>
    </source>
</evidence>
<evidence type="ECO:0000256" key="2">
    <source>
        <dbReference type="SAM" id="MobiDB-lite"/>
    </source>
</evidence>
<dbReference type="InParanoid" id="A0A0V0R2Q7"/>
<dbReference type="GO" id="GO:0035725">
    <property type="term" value="P:sodium ion transmembrane transport"/>
    <property type="evidence" value="ECO:0007669"/>
    <property type="project" value="TreeGrafter"/>
</dbReference>
<feature type="transmembrane region" description="Helical" evidence="3">
    <location>
        <begin position="7"/>
        <end position="31"/>
    </location>
</feature>
<feature type="compositionally biased region" description="Basic and acidic residues" evidence="2">
    <location>
        <begin position="816"/>
        <end position="842"/>
    </location>
</feature>
<keyword evidence="1" id="KW-0175">Coiled coil</keyword>
<feature type="region of interest" description="Disordered" evidence="2">
    <location>
        <begin position="1532"/>
        <end position="1551"/>
    </location>
</feature>
<dbReference type="Gene3D" id="1.10.287.630">
    <property type="entry name" value="Helix hairpin bin"/>
    <property type="match status" value="1"/>
</dbReference>
<dbReference type="GO" id="GO:0003254">
    <property type="term" value="P:regulation of membrane depolarization"/>
    <property type="evidence" value="ECO:0007669"/>
    <property type="project" value="TreeGrafter"/>
</dbReference>
<feature type="region of interest" description="Disordered" evidence="2">
    <location>
        <begin position="370"/>
        <end position="403"/>
    </location>
</feature>
<dbReference type="InterPro" id="IPR014710">
    <property type="entry name" value="RmlC-like_jellyroll"/>
</dbReference>
<evidence type="ECO:0000256" key="3">
    <source>
        <dbReference type="SAM" id="Phobius"/>
    </source>
</evidence>
<feature type="compositionally biased region" description="Basic and acidic residues" evidence="2">
    <location>
        <begin position="794"/>
        <end position="804"/>
    </location>
</feature>
<feature type="compositionally biased region" description="Low complexity" evidence="2">
    <location>
        <begin position="370"/>
        <end position="394"/>
    </location>
</feature>
<feature type="compositionally biased region" description="Polar residues" evidence="2">
    <location>
        <begin position="577"/>
        <end position="587"/>
    </location>
</feature>
<evidence type="ECO:0000313" key="6">
    <source>
        <dbReference type="Proteomes" id="UP000054937"/>
    </source>
</evidence>
<dbReference type="SUPFAM" id="SSF51206">
    <property type="entry name" value="cAMP-binding domain-like"/>
    <property type="match status" value="1"/>
</dbReference>
<name>A0A0V0R2Q7_PSEPJ</name>
<keyword evidence="3" id="KW-0472">Membrane</keyword>
<feature type="coiled-coil region" evidence="1">
    <location>
        <begin position="334"/>
        <end position="361"/>
    </location>
</feature>
<dbReference type="GO" id="GO:0098855">
    <property type="term" value="C:HCN channel complex"/>
    <property type="evidence" value="ECO:0007669"/>
    <property type="project" value="TreeGrafter"/>
</dbReference>
<evidence type="ECO:0000313" key="5">
    <source>
        <dbReference type="EMBL" id="KRX08618.1"/>
    </source>
</evidence>
<keyword evidence="3" id="KW-0812">Transmembrane</keyword>
<dbReference type="PANTHER" id="PTHR45689">
    <property type="entry name" value="I[[H]] CHANNEL, ISOFORM E"/>
    <property type="match status" value="1"/>
</dbReference>
<dbReference type="InterPro" id="IPR000595">
    <property type="entry name" value="cNMP-bd_dom"/>
</dbReference>
<protein>
    <submittedName>
        <fullName evidence="5">Cyclic nucleotide-binding protein</fullName>
    </submittedName>
</protein>
<feature type="region of interest" description="Disordered" evidence="2">
    <location>
        <begin position="2146"/>
        <end position="2217"/>
    </location>
</feature>
<dbReference type="Gene3D" id="2.60.120.10">
    <property type="entry name" value="Jelly Rolls"/>
    <property type="match status" value="1"/>
</dbReference>
<dbReference type="CDD" id="cd00038">
    <property type="entry name" value="CAP_ED"/>
    <property type="match status" value="1"/>
</dbReference>
<dbReference type="PANTHER" id="PTHR45689:SF5">
    <property type="entry name" value="I[[H]] CHANNEL, ISOFORM E"/>
    <property type="match status" value="1"/>
</dbReference>
<sequence length="2217" mass="263916">MLVGPIGYNYIEVAFTTIILFTTVGFFAYILNTISQIIFDLNKSRAEYLQEFKAINRYMKEKQTSKEIQSKVRNYLEYYFRSHESQTQNNEVLKILEKLPKILRDEMLYEINSRRINQFKKITQHFSQKTIDKITSQFEETSRLPSEIIFKQDDNNEDEKYLYWIKSGQVELYVNLPSNSKRTLKLCGKGEFIGQYAFFTNLPYNYNAKCLQTCIIYKIKKKTLYDIANEQDEDKQKLVMIKDEILFKGFTSHLSQLDYCIVCTRRHAFDICPQISYQPNLRRLVAVNNRNIIQERNMGEKQKYERGRMYKTDVSNALILYRFRDDIYAQCMLNQELRIQMNQLTEKIQQYNEELDAYYDFDEYYSQQESSVSNLTESQTSSSNSDSFTSDSVQLSVPKRKDSIENEEIENKISQFSSINQKLNDIKPLQQESVQNVVNEHFNFNSENKEKHNLAKKNTINEGFFENNVNNQIDNRNSINYLNERSEKGTKNEINMSLSALPEQEIPKILKEAHQTTYNNIRREKQKQQTQQSAKSNNSQIKQNKKIKRDPEHSSTLQQDQLYPSDRKNKGKETHISKASHNPSTGTVISNQNVQVQNNNNKNSSYTILPNKNVPAQRVPSKKISNKQVEFQNTNAAKVEQQSKISLVQSRIEESQDENDDYAFPKMNKLSSNQNNQVKTKRISTLDNFTTNTQQDLVKSVQFNDTINDQQDTDGFMEGPQDLGIEFYNYLAEIMEQREAERALEEAVLNSKANDIEYTLEIHAPEAQKEVQMSQFFRKRAKQISQDKQIKEREARIKDKEHRQKIQSRLYSQKSKPPEYPEDIKKRQKEEKKKAQQLSKDELYLQNQRKQKIEQERNEFVQNLIIAHKTEKPEETKYKNIENLENFYLAMTVTEQEKYKLPQDKQQVQVRNDLKIYFDLRAQDMRKIHKMKQGYDTRNSEDILNVWKNKTTDLEKKKFQLEFEDEQDAKKCLNEHLEELDREEKAEEERRKQEEEEKERREEEKIQQIQKNMDKKFQKLAKPKDRLKLGKQMLILKQMFPKDKYLRNLILQEFRDTKLAKFPEEYDVYDSDEENMIKQRNQTLPVTNLKELDKPLNEKQIQIQELFKKFLEEQQLKKKQAIEKQRELTYTQKINDQKLESFLRQKAKEFIELRNQRLDQLDEDNEDESKDNLNDDQKKNEKQAFTLKKFLEKTYKEMINSSHKEATNRNFPHYKWGQSKKLRQRSYPNSFKRKFFQVVKRYIREQSGAGKLDKKEKLPFWAPGGDSRKCLLHDKTDCPKNCKYISANKRIWELSSQNIQAKEWEKKMFYFDKQIREAEKKGERKEVIDEIKAKQAEHLCKGTHDQISAWTNNDYQKERENIMLTYTEAKECTFTPNIGIPRQGRTFEEWVEKFGENFKKSQPRIFKLGVLKQCQLLIQQKDYLGAYSKLSENFNVEQIKEHYCQEEGKTYKMLGTDSQYNYGKDSPAEQKRNMPNENFEDPNNKTILSDVYTMVTFLEKYEQQQQKKKNEIQKMLNQDIFAPHNPLLTKSANFSQSKMGGTDFDKTQPSMMTTMSTYDSRRGQIKSFMCPLGKNCPKLTEGRWPQSYISATVPIGAQCEFAHTYAELKFEQELHQKRKLLQNNVKNLQQWKNPKQKAWNPAGASFKPCSGCGGSKQKCATCLLKEQTMKSLEKGQKLIEEKEYYLKKYNPQHYDNEIKKKQQEDNDQQEPQKKQQLKNLKHEMQIIQNIKRKPDSQKEDIITDIQRELQRIEDDINQIESQKRRQLSDFQQEKERAEKFQVNRNDDEKQNQLKNLEERENQYKKDIQEKINLKQNKQQELIIEKRAVQDIIGKTDEEVNKKLDSLQKEIEDLTSKLEMIEKKRQDEIQHIMSKKKKDEQKRNFYFKKDTQLKQIIEQKQKDEQKLTYKQGQLQKANILYKQERYSEAFQVICKSVEIVKVEMEEKAQKEKEEDKRWLEILGLQPDQEITAELVFQTLNNNSDDPDQQQNGQVLYQYAQKRGIIGQKPPDVNQFINIQIEECYLKIEKKLSQKERDIILMKEKIEKLEGEDDQDMSETLSKTKKKDIIDHKTICPNIKQMGRCPDYEAERQQKIWQHQGWGDLKNKEIEKKCKYSHYPIELYLEKNESKINNLTQSIKRAEQQIIKSEKPQPYKPSSAQSVIMDVNEWREKERERELSKPSNQQKKSKIDKAKRSTIWEKETEELTTPFHERPKKQF</sequence>
<gene>
    <name evidence="5" type="ORF">PPERSA_01871</name>
</gene>
<feature type="compositionally biased region" description="Low complexity" evidence="2">
    <location>
        <begin position="528"/>
        <end position="542"/>
    </location>
</feature>
<dbReference type="Proteomes" id="UP000054937">
    <property type="component" value="Unassembled WGS sequence"/>
</dbReference>
<dbReference type="OrthoDB" id="421226at2759"/>
<organism evidence="5 6">
    <name type="scientific">Pseudocohnilembus persalinus</name>
    <name type="common">Ciliate</name>
    <dbReference type="NCBI Taxonomy" id="266149"/>
    <lineage>
        <taxon>Eukaryota</taxon>
        <taxon>Sar</taxon>
        <taxon>Alveolata</taxon>
        <taxon>Ciliophora</taxon>
        <taxon>Intramacronucleata</taxon>
        <taxon>Oligohymenophorea</taxon>
        <taxon>Scuticociliatia</taxon>
        <taxon>Philasterida</taxon>
        <taxon>Pseudocohnilembidae</taxon>
        <taxon>Pseudocohnilembus</taxon>
    </lineage>
</organism>
<dbReference type="InterPro" id="IPR051413">
    <property type="entry name" value="K/Na_HCN_channel"/>
</dbReference>
<accession>A0A0V0R2Q7</accession>
<feature type="compositionally biased region" description="Basic and acidic residues" evidence="2">
    <location>
        <begin position="2187"/>
        <end position="2200"/>
    </location>
</feature>
<proteinExistence type="predicted"/>
<evidence type="ECO:0000259" key="4">
    <source>
        <dbReference type="PROSITE" id="PS50042"/>
    </source>
</evidence>
<feature type="region of interest" description="Disordered" evidence="2">
    <location>
        <begin position="794"/>
        <end position="842"/>
    </location>
</feature>
<keyword evidence="6" id="KW-1185">Reference proteome</keyword>
<feature type="region of interest" description="Disordered" evidence="2">
    <location>
        <begin position="523"/>
        <end position="588"/>
    </location>
</feature>
<feature type="compositionally biased region" description="Basic and acidic residues" evidence="2">
    <location>
        <begin position="2166"/>
        <end position="2178"/>
    </location>
</feature>
<dbReference type="GO" id="GO:0005249">
    <property type="term" value="F:voltage-gated potassium channel activity"/>
    <property type="evidence" value="ECO:0007669"/>
    <property type="project" value="TreeGrafter"/>
</dbReference>
<reference evidence="5 6" key="1">
    <citation type="journal article" date="2015" name="Sci. Rep.">
        <title>Genome of the facultative scuticociliatosis pathogen Pseudocohnilembus persalinus provides insight into its virulence through horizontal gene transfer.</title>
        <authorList>
            <person name="Xiong J."/>
            <person name="Wang G."/>
            <person name="Cheng J."/>
            <person name="Tian M."/>
            <person name="Pan X."/>
            <person name="Warren A."/>
            <person name="Jiang C."/>
            <person name="Yuan D."/>
            <person name="Miao W."/>
        </authorList>
    </citation>
    <scope>NUCLEOTIDE SEQUENCE [LARGE SCALE GENOMIC DNA]</scope>
    <source>
        <strain evidence="5">36N120E</strain>
    </source>
</reference>
<dbReference type="Pfam" id="PF00027">
    <property type="entry name" value="cNMP_binding"/>
    <property type="match status" value="1"/>
</dbReference>